<feature type="transmembrane region" description="Helical" evidence="6">
    <location>
        <begin position="49"/>
        <end position="73"/>
    </location>
</feature>
<gene>
    <name evidence="7" type="ordered locus">LEUM_1425</name>
</gene>
<organism evidence="7 8">
    <name type="scientific">Leuconostoc mesenteroides subsp. mesenteroides (strain ATCC 8293 / DSM 20343 / BCRC 11652 / CCM 1803 / JCM 6124 / NCDO 523 / NBRC 100496 / NCIMB 8023 / NCTC 12954 / NRRL B-1118 / 37Y)</name>
    <dbReference type="NCBI Taxonomy" id="203120"/>
    <lineage>
        <taxon>Bacteria</taxon>
        <taxon>Bacillati</taxon>
        <taxon>Bacillota</taxon>
        <taxon>Bacilli</taxon>
        <taxon>Lactobacillales</taxon>
        <taxon>Lactobacillaceae</taxon>
        <taxon>Leuconostoc</taxon>
    </lineage>
</organism>
<sequence length="469" mass="52678">MINKILKNTVFRDTILITIASLSSKFIGFVLLPVYTHALTPTQFGLGDLIFSISSLLVPLVSLSSFDAIFRYMLKDDNVIDKKSLVSSVTFISIVGSTLLFVIVSFINLNNINGLKIWLCISVVMGIFNSLLQAYTKGTRQNKYLASSGILGSIVTAISAVVTLKLFDLSLNGYFLTLCIGTFCSNFYLFFRTGITKELSYKYVNVTTLKKTLVYSMPLIPNAISWWITSDISRLFIYSLIGSFGNGMFAVASKIPSLLNMFFGIFNQAWQITAITKIDGDETGTEYLLSSIYRTMQFTFVMAGLLVILIPEIYQIIAPMTYFSSWKIVPPLLFGAIMSMVAGQMGTYFLTKEKTKIILITTIIGMILNMVLGYLLTLSLGLFGSAITSGISFLIVSVLRFILLIKMENRILKLNIPWIAVLLFVFSLFIVYSLDFSWILLIVYLFLVILYYIYIFKPLIFKKNNDKSL</sequence>
<dbReference type="InterPro" id="IPR002797">
    <property type="entry name" value="Polysacc_synth"/>
</dbReference>
<name>Q03WA4_LEUMM</name>
<keyword evidence="3 6" id="KW-0812">Transmembrane</keyword>
<protein>
    <submittedName>
        <fullName evidence="7">Polysaccharide transport membrane protein</fullName>
    </submittedName>
</protein>
<keyword evidence="2" id="KW-1003">Cell membrane</keyword>
<evidence type="ECO:0000256" key="2">
    <source>
        <dbReference type="ARBA" id="ARBA00022475"/>
    </source>
</evidence>
<feature type="transmembrane region" description="Helical" evidence="6">
    <location>
        <begin position="15"/>
        <end position="37"/>
    </location>
</feature>
<dbReference type="HOGENOM" id="CLU_022017_7_4_9"/>
<feature type="transmembrane region" description="Helical" evidence="6">
    <location>
        <begin position="415"/>
        <end position="432"/>
    </location>
</feature>
<dbReference type="InterPro" id="IPR050833">
    <property type="entry name" value="Poly_Biosynth_Transport"/>
</dbReference>
<feature type="transmembrane region" description="Helical" evidence="6">
    <location>
        <begin position="329"/>
        <end position="350"/>
    </location>
</feature>
<feature type="transmembrane region" description="Helical" evidence="6">
    <location>
        <begin position="115"/>
        <end position="132"/>
    </location>
</feature>
<keyword evidence="5 6" id="KW-0472">Membrane</keyword>
<dbReference type="AlphaFoldDB" id="Q03WA4"/>
<feature type="transmembrane region" description="Helical" evidence="6">
    <location>
        <begin position="173"/>
        <end position="191"/>
    </location>
</feature>
<feature type="transmembrane region" description="Helical" evidence="6">
    <location>
        <begin position="382"/>
        <end position="403"/>
    </location>
</feature>
<feature type="transmembrane region" description="Helical" evidence="6">
    <location>
        <begin position="144"/>
        <end position="167"/>
    </location>
</feature>
<dbReference type="EMBL" id="CP000414">
    <property type="protein sequence ID" value="ABJ62518.1"/>
    <property type="molecule type" value="Genomic_DNA"/>
</dbReference>
<dbReference type="eggNOG" id="COG2244">
    <property type="taxonomic scope" value="Bacteria"/>
</dbReference>
<feature type="transmembrane region" description="Helical" evidence="6">
    <location>
        <begin position="357"/>
        <end position="376"/>
    </location>
</feature>
<evidence type="ECO:0000256" key="4">
    <source>
        <dbReference type="ARBA" id="ARBA00022989"/>
    </source>
</evidence>
<dbReference type="Proteomes" id="UP000000362">
    <property type="component" value="Chromosome"/>
</dbReference>
<dbReference type="EnsemblBacteria" id="ABJ62518">
    <property type="protein sequence ID" value="ABJ62518"/>
    <property type="gene ID" value="LEUM_1425"/>
</dbReference>
<dbReference type="PANTHER" id="PTHR30250">
    <property type="entry name" value="PST FAMILY PREDICTED COLANIC ACID TRANSPORTER"/>
    <property type="match status" value="1"/>
</dbReference>
<dbReference type="GO" id="GO:0005886">
    <property type="term" value="C:plasma membrane"/>
    <property type="evidence" value="ECO:0007669"/>
    <property type="project" value="UniProtKB-SubCell"/>
</dbReference>
<keyword evidence="4 6" id="KW-1133">Transmembrane helix</keyword>
<comment type="subcellular location">
    <subcellularLocation>
        <location evidence="1">Cell membrane</location>
        <topology evidence="1">Multi-pass membrane protein</topology>
    </subcellularLocation>
</comment>
<evidence type="ECO:0000256" key="1">
    <source>
        <dbReference type="ARBA" id="ARBA00004651"/>
    </source>
</evidence>
<evidence type="ECO:0000256" key="5">
    <source>
        <dbReference type="ARBA" id="ARBA00023136"/>
    </source>
</evidence>
<dbReference type="KEGG" id="lme:LEUM_1425"/>
<evidence type="ECO:0000256" key="3">
    <source>
        <dbReference type="ARBA" id="ARBA00022692"/>
    </source>
</evidence>
<evidence type="ECO:0000313" key="8">
    <source>
        <dbReference type="Proteomes" id="UP000000362"/>
    </source>
</evidence>
<accession>Q03WA4</accession>
<evidence type="ECO:0000256" key="6">
    <source>
        <dbReference type="SAM" id="Phobius"/>
    </source>
</evidence>
<feature type="transmembrane region" description="Helical" evidence="6">
    <location>
        <begin position="298"/>
        <end position="317"/>
    </location>
</feature>
<feature type="transmembrane region" description="Helical" evidence="6">
    <location>
        <begin position="212"/>
        <end position="229"/>
    </location>
</feature>
<proteinExistence type="predicted"/>
<dbReference type="Pfam" id="PF01943">
    <property type="entry name" value="Polysacc_synt"/>
    <property type="match status" value="1"/>
</dbReference>
<dbReference type="GeneID" id="29576584"/>
<feature type="transmembrane region" description="Helical" evidence="6">
    <location>
        <begin position="438"/>
        <end position="456"/>
    </location>
</feature>
<evidence type="ECO:0000313" key="7">
    <source>
        <dbReference type="EMBL" id="ABJ62518.1"/>
    </source>
</evidence>
<keyword evidence="8" id="KW-1185">Reference proteome</keyword>
<dbReference type="PANTHER" id="PTHR30250:SF11">
    <property type="entry name" value="O-ANTIGEN TRANSPORTER-RELATED"/>
    <property type="match status" value="1"/>
</dbReference>
<feature type="transmembrane region" description="Helical" evidence="6">
    <location>
        <begin position="85"/>
        <end position="109"/>
    </location>
</feature>
<reference evidence="7 8" key="1">
    <citation type="journal article" date="2006" name="Proc. Natl. Acad. Sci. U.S.A.">
        <title>Comparative genomics of the lactic acid bacteria.</title>
        <authorList>
            <person name="Makarova K."/>
            <person name="Slesarev A."/>
            <person name="Wolf Y."/>
            <person name="Sorokin A."/>
            <person name="Mirkin B."/>
            <person name="Koonin E."/>
            <person name="Pavlov A."/>
            <person name="Pavlova N."/>
            <person name="Karamychev V."/>
            <person name="Polouchine N."/>
            <person name="Shakhova V."/>
            <person name="Grigoriev I."/>
            <person name="Lou Y."/>
            <person name="Rohksar D."/>
            <person name="Lucas S."/>
            <person name="Huang K."/>
            <person name="Goodstein D.M."/>
            <person name="Hawkins T."/>
            <person name="Plengvidhya V."/>
            <person name="Welker D."/>
            <person name="Hughes J."/>
            <person name="Goh Y."/>
            <person name="Benson A."/>
            <person name="Baldwin K."/>
            <person name="Lee J.H."/>
            <person name="Diaz-Muniz I."/>
            <person name="Dosti B."/>
            <person name="Smeianov V."/>
            <person name="Wechter W."/>
            <person name="Barabote R."/>
            <person name="Lorca G."/>
            <person name="Altermann E."/>
            <person name="Barrangou R."/>
            <person name="Ganesan B."/>
            <person name="Xie Y."/>
            <person name="Rawsthorne H."/>
            <person name="Tamir D."/>
            <person name="Parker C."/>
            <person name="Breidt F."/>
            <person name="Broadbent J."/>
            <person name="Hutkins R."/>
            <person name="O'Sullivan D."/>
            <person name="Steele J."/>
            <person name="Unlu G."/>
            <person name="Saier M."/>
            <person name="Klaenhammer T."/>
            <person name="Richardson P."/>
            <person name="Kozyavkin S."/>
            <person name="Weimer B."/>
            <person name="Mills D."/>
        </authorList>
    </citation>
    <scope>NUCLEOTIDE SEQUENCE [LARGE SCALE GENOMIC DNA]</scope>
    <source>
        <strain evidence="8">ATCC 8293 / DSM 20343 / BCRC 11652 / CCM 1803 / JCM 6124 / NCDO 523 / NBRC 100496 / NCIMB 8023 / NCTC 12954 / NRRL B-1118 / 37Y</strain>
    </source>
</reference>
<dbReference type="RefSeq" id="WP_011680115.1">
    <property type="nucleotide sequence ID" value="NC_008531.1"/>
</dbReference>